<evidence type="ECO:0000313" key="1">
    <source>
        <dbReference type="EMBL" id="TBM24571.1"/>
    </source>
</evidence>
<reference evidence="1 2" key="1">
    <citation type="submission" date="2019-02" db="EMBL/GenBank/DDBJ databases">
        <title>Comparative genomic analysis of the Hafnia genus genomes.</title>
        <authorList>
            <person name="Zhiqiu Y."/>
            <person name="Chao Y."/>
            <person name="Yuhui D."/>
            <person name="Di H."/>
            <person name="Bin L."/>
        </authorList>
    </citation>
    <scope>NUCLEOTIDE SEQUENCE [LARGE SCALE GENOMIC DNA]</scope>
    <source>
        <strain evidence="1 2">PCM_1194</strain>
    </source>
</reference>
<dbReference type="AlphaFoldDB" id="A0A4Q9EIZ3"/>
<dbReference type="EMBL" id="SITD01000061">
    <property type="protein sequence ID" value="TBM24571.1"/>
    <property type="molecule type" value="Genomic_DNA"/>
</dbReference>
<name>A0A4Q9EIZ3_9GAMM</name>
<comment type="caution">
    <text evidence="1">The sequence shown here is derived from an EMBL/GenBank/DDBJ whole genome shotgun (WGS) entry which is preliminary data.</text>
</comment>
<evidence type="ECO:0000313" key="2">
    <source>
        <dbReference type="Proteomes" id="UP000293380"/>
    </source>
</evidence>
<dbReference type="RefSeq" id="WP_114445096.1">
    <property type="nucleotide sequence ID" value="NZ_JAAQVO010000001.1"/>
</dbReference>
<proteinExistence type="predicted"/>
<dbReference type="Proteomes" id="UP000293380">
    <property type="component" value="Unassembled WGS sequence"/>
</dbReference>
<sequence length="76" mass="8279">MGRVIEVHIDGAIVSAIKTETAVAADYLSFIDSLTKALLNDSEELEKEANMSERTIKHARFGTFGSLPIKDSKGLQ</sequence>
<organism evidence="1 2">
    <name type="scientific">Hafnia paralvei</name>
    <dbReference type="NCBI Taxonomy" id="546367"/>
    <lineage>
        <taxon>Bacteria</taxon>
        <taxon>Pseudomonadati</taxon>
        <taxon>Pseudomonadota</taxon>
        <taxon>Gammaproteobacteria</taxon>
        <taxon>Enterobacterales</taxon>
        <taxon>Hafniaceae</taxon>
        <taxon>Hafnia</taxon>
    </lineage>
</organism>
<protein>
    <submittedName>
        <fullName evidence="1">Uncharacterized protein</fullName>
    </submittedName>
</protein>
<accession>A0A4Q9EIZ3</accession>
<gene>
    <name evidence="1" type="ORF">EYY89_14070</name>
</gene>